<feature type="transmembrane region" description="Helical" evidence="6">
    <location>
        <begin position="913"/>
        <end position="934"/>
    </location>
</feature>
<dbReference type="PANTHER" id="PTHR13800:SF12">
    <property type="entry name" value="TRANSIENT RECEPTOR POTENTIAL CATION CHANNEL SUBFAMILY M MEMBER-LIKE 2"/>
    <property type="match status" value="1"/>
</dbReference>
<feature type="transmembrane region" description="Helical" evidence="6">
    <location>
        <begin position="788"/>
        <end position="805"/>
    </location>
</feature>
<evidence type="ECO:0000256" key="6">
    <source>
        <dbReference type="SAM" id="Phobius"/>
    </source>
</evidence>
<accession>A0ABD0LJN4</accession>
<evidence type="ECO:0000256" key="1">
    <source>
        <dbReference type="ARBA" id="ARBA00004141"/>
    </source>
</evidence>
<keyword evidence="10" id="KW-1185">Reference proteome</keyword>
<proteinExistence type="predicted"/>
<feature type="transmembrane region" description="Helical" evidence="6">
    <location>
        <begin position="759"/>
        <end position="776"/>
    </location>
</feature>
<feature type="region of interest" description="Disordered" evidence="5">
    <location>
        <begin position="1060"/>
        <end position="1086"/>
    </location>
</feature>
<feature type="domain" description="TRPM-like" evidence="8">
    <location>
        <begin position="529"/>
        <end position="627"/>
    </location>
</feature>
<evidence type="ECO:0000256" key="4">
    <source>
        <dbReference type="ARBA" id="ARBA00023136"/>
    </source>
</evidence>
<keyword evidence="3 6" id="KW-1133">Transmembrane helix</keyword>
<evidence type="ECO:0000256" key="2">
    <source>
        <dbReference type="ARBA" id="ARBA00022692"/>
    </source>
</evidence>
<evidence type="ECO:0000259" key="7">
    <source>
        <dbReference type="Pfam" id="PF00520"/>
    </source>
</evidence>
<dbReference type="InterPro" id="IPR005821">
    <property type="entry name" value="Ion_trans_dom"/>
</dbReference>
<protein>
    <submittedName>
        <fullName evidence="9">Uncharacterized protein</fullName>
    </submittedName>
</protein>
<feature type="transmembrane region" description="Helical" evidence="6">
    <location>
        <begin position="825"/>
        <end position="844"/>
    </location>
</feature>
<feature type="region of interest" description="Disordered" evidence="5">
    <location>
        <begin position="1120"/>
        <end position="1222"/>
    </location>
</feature>
<evidence type="ECO:0000256" key="3">
    <source>
        <dbReference type="ARBA" id="ARBA00022989"/>
    </source>
</evidence>
<sequence>MSMHSTLAFLVKERRLDDKKRRWIRTNIQKRECVSYVPVDENKTHYQMCHELLESRVEPESEDENGICRCGRKRKDHTTTGDYVRSSDYRVFSEKFPTDVCVEMVNSDMMQLRPMAFPPKQIVRIAADTDPDCLRDLVDFWRVPKANYMLALYGNSRGQTTEILDAVGSFMDILLTLCTSDPSLYEVGLRLCKPVASSLLPTSEIIPVAFQQWSSINQKTKEFLLLATASGQTLDVNDTTGVLPPDIQDSDKGFFLLADYGVDSPVQTYNYVFPIPLRTRMEDVLRQHTHDHQSQGSLIVLVGGAFPDLAAAHGALLSGVPVIVIRNSGGAADVLVDLMDRTEKQVEESVVNEQGKTIRRSRTVADPSWLQSLVKEQCRVKLDEADYRRYQSQIGRVVLNCLSRRHLLTICDVTPPKSPPPTLLIEAAVEAFVKGLPYEDGVVFVKKNIYQLPTESSEHPVKMAQQQFQACLIRVAIRLERADILEVVVNQGFVTEAEAVSNNLWTDSKDLTDFYAFKHREQYVKEIVADQRDVSELSVVQHLFLWAVLNNKLSLALHFWKRGTDQVTNGLIGQHLSTHMADLSPDGEKTNSFQQQASEFESLAIGTLRECYRQDPKEAMRILTRPASPFPITPMEAAVWFGVMSFIAEPASAAYLNSVWEGQDSTGSNTHHTGAQKQNGCKTFWAAPRTKCAVSSFFYVLFLALYGHVLIFELGRELSPWDIVLVIWVTSYILEEIITDSSRSDKVCTRIAAHFSDPWNYVDAAALGVFVVGFILHAVPGPYAMHEVGRVFLCLDYLVFFLRLLKSLTANRSIGPMLPMIWNMLGDLIPFLVILFVFVFAYAVTSEALLHPGTDWHPLYLLFLPRAGFWPIFGEYGLEAADGSEDCVANKSWYTIGGGSTCPSRVGSHVVPVLLGLYILITNVLMLNLLIAYFNNSFNAVNERSNVWWAWLRCGLLREYHGRVPVPPPFTLLYRLARAKGAQPREDGYLLRVQARSDDDWGEVVMMAARVEPSRAFRGEEDLLEVIDLDDFRFTSLGNSNEAPVDSSKVWEATRAAIHLASKAKPQDNAGTQPGSPSSSDRQKAQDMADLLTRLEKKIEYNKVQLKAMTSVLDIVGSRLRPAEDGSGDQSRGPNSAREHANHNAEGDGPVTPGLSSVVSPAGATRGTNQPDGSNGSSSEGAGDGDVLRANRPQPEAREESPSRTSTAREPKSAWDNEDTAE</sequence>
<dbReference type="InterPro" id="IPR057366">
    <property type="entry name" value="TRPM-like"/>
</dbReference>
<keyword evidence="4 6" id="KW-0472">Membrane</keyword>
<name>A0ABD0LJN4_9CAEN</name>
<dbReference type="EMBL" id="JACVVK020000042">
    <property type="protein sequence ID" value="KAK7499729.1"/>
    <property type="molecule type" value="Genomic_DNA"/>
</dbReference>
<organism evidence="9 10">
    <name type="scientific">Batillaria attramentaria</name>
    <dbReference type="NCBI Taxonomy" id="370345"/>
    <lineage>
        <taxon>Eukaryota</taxon>
        <taxon>Metazoa</taxon>
        <taxon>Spiralia</taxon>
        <taxon>Lophotrochozoa</taxon>
        <taxon>Mollusca</taxon>
        <taxon>Gastropoda</taxon>
        <taxon>Caenogastropoda</taxon>
        <taxon>Sorbeoconcha</taxon>
        <taxon>Cerithioidea</taxon>
        <taxon>Batillariidae</taxon>
        <taxon>Batillaria</taxon>
    </lineage>
</organism>
<evidence type="ECO:0000256" key="5">
    <source>
        <dbReference type="SAM" id="MobiDB-lite"/>
    </source>
</evidence>
<dbReference type="Proteomes" id="UP001519460">
    <property type="component" value="Unassembled WGS sequence"/>
</dbReference>
<feature type="domain" description="Ion transport" evidence="7">
    <location>
        <begin position="700"/>
        <end position="945"/>
    </location>
</feature>
<feature type="compositionally biased region" description="Polar residues" evidence="5">
    <location>
        <begin position="1166"/>
        <end position="1180"/>
    </location>
</feature>
<dbReference type="GO" id="GO:0016020">
    <property type="term" value="C:membrane"/>
    <property type="evidence" value="ECO:0007669"/>
    <property type="project" value="UniProtKB-SubCell"/>
</dbReference>
<feature type="compositionally biased region" description="Basic and acidic residues" evidence="5">
    <location>
        <begin position="1137"/>
        <end position="1146"/>
    </location>
</feature>
<feature type="compositionally biased region" description="Basic and acidic residues" evidence="5">
    <location>
        <begin position="1195"/>
        <end position="1215"/>
    </location>
</feature>
<keyword evidence="2 6" id="KW-0812">Transmembrane</keyword>
<reference evidence="9 10" key="1">
    <citation type="journal article" date="2023" name="Sci. Data">
        <title>Genome assembly of the Korean intertidal mud-creeper Batillaria attramentaria.</title>
        <authorList>
            <person name="Patra A.K."/>
            <person name="Ho P.T."/>
            <person name="Jun S."/>
            <person name="Lee S.J."/>
            <person name="Kim Y."/>
            <person name="Won Y.J."/>
        </authorList>
    </citation>
    <scope>NUCLEOTIDE SEQUENCE [LARGE SCALE GENOMIC DNA]</scope>
    <source>
        <strain evidence="9">Wonlab-2016</strain>
    </source>
</reference>
<dbReference type="Pfam" id="PF25508">
    <property type="entry name" value="TRPM2"/>
    <property type="match status" value="1"/>
</dbReference>
<comment type="caution">
    <text evidence="9">The sequence shown here is derived from an EMBL/GenBank/DDBJ whole genome shotgun (WGS) entry which is preliminary data.</text>
</comment>
<feature type="transmembrane region" description="Helical" evidence="6">
    <location>
        <begin position="692"/>
        <end position="712"/>
    </location>
</feature>
<feature type="compositionally biased region" description="Polar residues" evidence="5">
    <location>
        <begin position="1069"/>
        <end position="1080"/>
    </location>
</feature>
<dbReference type="PANTHER" id="PTHR13800">
    <property type="entry name" value="TRANSIENT RECEPTOR POTENTIAL CATION CHANNEL, SUBFAMILY M, MEMBER 6"/>
    <property type="match status" value="1"/>
</dbReference>
<evidence type="ECO:0000313" key="10">
    <source>
        <dbReference type="Proteomes" id="UP001519460"/>
    </source>
</evidence>
<dbReference type="AlphaFoldDB" id="A0ABD0LJN4"/>
<evidence type="ECO:0000313" key="9">
    <source>
        <dbReference type="EMBL" id="KAK7499729.1"/>
    </source>
</evidence>
<gene>
    <name evidence="9" type="ORF">BaRGS_00009070</name>
</gene>
<comment type="subcellular location">
    <subcellularLocation>
        <location evidence="1">Membrane</location>
        <topology evidence="1">Multi-pass membrane protein</topology>
    </subcellularLocation>
</comment>
<dbReference type="Pfam" id="PF00520">
    <property type="entry name" value="Ion_trans"/>
    <property type="match status" value="1"/>
</dbReference>
<evidence type="ECO:0000259" key="8">
    <source>
        <dbReference type="Pfam" id="PF25508"/>
    </source>
</evidence>
<dbReference type="InterPro" id="IPR050927">
    <property type="entry name" value="TRPM"/>
</dbReference>